<evidence type="ECO:0000256" key="2">
    <source>
        <dbReference type="SAM" id="Phobius"/>
    </source>
</evidence>
<organism evidence="3 4">
    <name type="scientific">Littorina saxatilis</name>
    <dbReference type="NCBI Taxonomy" id="31220"/>
    <lineage>
        <taxon>Eukaryota</taxon>
        <taxon>Metazoa</taxon>
        <taxon>Spiralia</taxon>
        <taxon>Lophotrochozoa</taxon>
        <taxon>Mollusca</taxon>
        <taxon>Gastropoda</taxon>
        <taxon>Caenogastropoda</taxon>
        <taxon>Littorinimorpha</taxon>
        <taxon>Littorinoidea</taxon>
        <taxon>Littorinidae</taxon>
        <taxon>Littorina</taxon>
    </lineage>
</organism>
<dbReference type="AlphaFoldDB" id="A0AAN9G235"/>
<feature type="compositionally biased region" description="Polar residues" evidence="1">
    <location>
        <begin position="1"/>
        <end position="10"/>
    </location>
</feature>
<sequence length="124" mass="12803">MLIAGNTTPVSSAASPPSMKTSATSSFTATATSVLTSGFDIGLSTDNGTVSAGSGVGIPADSDPDPVDSDAWGIFHGWYQIMLGVIGVVVLLVVGIFVGNRIRQHRTEDSSRMLPKNHIITSVN</sequence>
<dbReference type="Proteomes" id="UP001374579">
    <property type="component" value="Unassembled WGS sequence"/>
</dbReference>
<keyword evidence="2" id="KW-1133">Transmembrane helix</keyword>
<feature type="compositionally biased region" description="Low complexity" evidence="1">
    <location>
        <begin position="11"/>
        <end position="23"/>
    </location>
</feature>
<proteinExistence type="predicted"/>
<comment type="caution">
    <text evidence="3">The sequence shown here is derived from an EMBL/GenBank/DDBJ whole genome shotgun (WGS) entry which is preliminary data.</text>
</comment>
<reference evidence="3 4" key="1">
    <citation type="submission" date="2024-02" db="EMBL/GenBank/DDBJ databases">
        <title>Chromosome-scale genome assembly of the rough periwinkle Littorina saxatilis.</title>
        <authorList>
            <person name="De Jode A."/>
            <person name="Faria R."/>
            <person name="Formenti G."/>
            <person name="Sims Y."/>
            <person name="Smith T.P."/>
            <person name="Tracey A."/>
            <person name="Wood J.M.D."/>
            <person name="Zagrodzka Z.B."/>
            <person name="Johannesson K."/>
            <person name="Butlin R.K."/>
            <person name="Leder E.H."/>
        </authorList>
    </citation>
    <scope>NUCLEOTIDE SEQUENCE [LARGE SCALE GENOMIC DNA]</scope>
    <source>
        <strain evidence="3">Snail1</strain>
        <tissue evidence="3">Muscle</tissue>
    </source>
</reference>
<gene>
    <name evidence="3" type="ORF">V1264_008244</name>
</gene>
<feature type="region of interest" description="Disordered" evidence="1">
    <location>
        <begin position="1"/>
        <end position="23"/>
    </location>
</feature>
<evidence type="ECO:0000256" key="1">
    <source>
        <dbReference type="SAM" id="MobiDB-lite"/>
    </source>
</evidence>
<protein>
    <submittedName>
        <fullName evidence="3">Uncharacterized protein</fullName>
    </submittedName>
</protein>
<keyword evidence="2" id="KW-0472">Membrane</keyword>
<evidence type="ECO:0000313" key="4">
    <source>
        <dbReference type="Proteomes" id="UP001374579"/>
    </source>
</evidence>
<keyword evidence="2" id="KW-0812">Transmembrane</keyword>
<evidence type="ECO:0000313" key="3">
    <source>
        <dbReference type="EMBL" id="KAK7092508.1"/>
    </source>
</evidence>
<dbReference type="EMBL" id="JBAMIC010000021">
    <property type="protein sequence ID" value="KAK7092508.1"/>
    <property type="molecule type" value="Genomic_DNA"/>
</dbReference>
<keyword evidence="4" id="KW-1185">Reference proteome</keyword>
<name>A0AAN9G235_9CAEN</name>
<feature type="transmembrane region" description="Helical" evidence="2">
    <location>
        <begin position="78"/>
        <end position="98"/>
    </location>
</feature>
<accession>A0AAN9G235</accession>